<sequence length="205" mass="23263">MVEKALNEREPYQTSRRSKKTFRSWNCNTPGHVRRNYNMMFQDQGCVSERQPLRFTGFREQGLASQKIGTPRITTPFRVLEQSRTLRVQGKIGVRSYRFLLDTGATRSIVRPSLIGDQEIIRVNGYTLKTAGGEQLPILGQIRLDFEIGSQLFSHDFLIANVVDDCILGLDFMQEFGLSLNIGSGIVQYGDIKFPLLNDDVEGVQ</sequence>
<dbReference type="SUPFAM" id="SSF50630">
    <property type="entry name" value="Acid proteases"/>
    <property type="match status" value="1"/>
</dbReference>
<dbReference type="InterPro" id="IPR021109">
    <property type="entry name" value="Peptidase_aspartic_dom_sf"/>
</dbReference>
<accession>A0A2C9L1Z0</accession>
<reference evidence="2" key="1">
    <citation type="submission" date="2020-05" db="UniProtKB">
        <authorList>
            <consortium name="EnsemblMetazoa"/>
        </authorList>
    </citation>
    <scope>IDENTIFICATION</scope>
    <source>
        <strain evidence="2">BB02</strain>
    </source>
</reference>
<feature type="region of interest" description="Disordered" evidence="1">
    <location>
        <begin position="1"/>
        <end position="21"/>
    </location>
</feature>
<evidence type="ECO:0000313" key="3">
    <source>
        <dbReference type="Proteomes" id="UP000076420"/>
    </source>
</evidence>
<dbReference type="Gene3D" id="2.40.70.10">
    <property type="entry name" value="Acid Proteases"/>
    <property type="match status" value="1"/>
</dbReference>
<dbReference type="GO" id="GO:0004190">
    <property type="term" value="F:aspartic-type endopeptidase activity"/>
    <property type="evidence" value="ECO:0007669"/>
    <property type="project" value="InterPro"/>
</dbReference>
<dbReference type="Pfam" id="PF13975">
    <property type="entry name" value="gag-asp_proteas"/>
    <property type="match status" value="1"/>
</dbReference>
<feature type="compositionally biased region" description="Basic and acidic residues" evidence="1">
    <location>
        <begin position="1"/>
        <end position="11"/>
    </location>
</feature>
<protein>
    <recommendedName>
        <fullName evidence="4">Peptidase A2 domain-containing protein</fullName>
    </recommendedName>
</protein>
<dbReference type="CDD" id="cd00303">
    <property type="entry name" value="retropepsin_like"/>
    <property type="match status" value="1"/>
</dbReference>
<evidence type="ECO:0000313" key="2">
    <source>
        <dbReference type="EnsemblMetazoa" id="BGLB026068-PA"/>
    </source>
</evidence>
<name>A0A2C9L1Z0_BIOGL</name>
<organism evidence="2 3">
    <name type="scientific">Biomphalaria glabrata</name>
    <name type="common">Bloodfluke planorb</name>
    <name type="synonym">Freshwater snail</name>
    <dbReference type="NCBI Taxonomy" id="6526"/>
    <lineage>
        <taxon>Eukaryota</taxon>
        <taxon>Metazoa</taxon>
        <taxon>Spiralia</taxon>
        <taxon>Lophotrochozoa</taxon>
        <taxon>Mollusca</taxon>
        <taxon>Gastropoda</taxon>
        <taxon>Heterobranchia</taxon>
        <taxon>Euthyneura</taxon>
        <taxon>Panpulmonata</taxon>
        <taxon>Hygrophila</taxon>
        <taxon>Lymnaeoidea</taxon>
        <taxon>Planorbidae</taxon>
        <taxon>Biomphalaria</taxon>
    </lineage>
</organism>
<evidence type="ECO:0008006" key="4">
    <source>
        <dbReference type="Google" id="ProtNLM"/>
    </source>
</evidence>
<dbReference type="PROSITE" id="PS00141">
    <property type="entry name" value="ASP_PROTEASE"/>
    <property type="match status" value="1"/>
</dbReference>
<dbReference type="VEuPathDB" id="VectorBase:BGLAX_032328"/>
<dbReference type="AlphaFoldDB" id="A0A2C9L1Z0"/>
<dbReference type="GO" id="GO:0006508">
    <property type="term" value="P:proteolysis"/>
    <property type="evidence" value="ECO:0007669"/>
    <property type="project" value="InterPro"/>
</dbReference>
<evidence type="ECO:0000256" key="1">
    <source>
        <dbReference type="SAM" id="MobiDB-lite"/>
    </source>
</evidence>
<dbReference type="InterPro" id="IPR001969">
    <property type="entry name" value="Aspartic_peptidase_AS"/>
</dbReference>
<dbReference type="EnsemblMetazoa" id="BGLB026068-RA">
    <property type="protein sequence ID" value="BGLB026068-PA"/>
    <property type="gene ID" value="BGLB026068"/>
</dbReference>
<proteinExistence type="predicted"/>
<gene>
    <name evidence="2" type="primary">106078390</name>
</gene>
<dbReference type="VEuPathDB" id="VectorBase:BGLB026068"/>
<dbReference type="Proteomes" id="UP000076420">
    <property type="component" value="Unassembled WGS sequence"/>
</dbReference>
<dbReference type="KEGG" id="bgt:106078390"/>